<dbReference type="OrthoDB" id="9813510at2"/>
<dbReference type="EMBL" id="AWFH01000001">
    <property type="protein sequence ID" value="KCZ64827.1"/>
    <property type="molecule type" value="Genomic_DNA"/>
</dbReference>
<dbReference type="AlphaFoldDB" id="A0A059EBA0"/>
<dbReference type="RefSeq" id="WP_035546651.1">
    <property type="nucleotide sequence ID" value="NZ_AWFH01000001.1"/>
</dbReference>
<organism evidence="8 9">
    <name type="scientific">Hyphomonas atlantica</name>
    <dbReference type="NCBI Taxonomy" id="1280948"/>
    <lineage>
        <taxon>Bacteria</taxon>
        <taxon>Pseudomonadati</taxon>
        <taxon>Pseudomonadota</taxon>
        <taxon>Alphaproteobacteria</taxon>
        <taxon>Hyphomonadales</taxon>
        <taxon>Hyphomonadaceae</taxon>
        <taxon>Hyphomonas</taxon>
    </lineage>
</organism>
<dbReference type="InterPro" id="IPR011067">
    <property type="entry name" value="Plasmid_toxin/cell-grow_inhib"/>
</dbReference>
<evidence type="ECO:0000256" key="7">
    <source>
        <dbReference type="ARBA" id="ARBA00033135"/>
    </source>
</evidence>
<reference evidence="8 9" key="1">
    <citation type="journal article" date="2014" name="Antonie Van Leeuwenhoek">
        <title>Hyphomonas beringensis sp. nov. and Hyphomonas chukchiensis sp. nov., isolated from surface seawater of the Bering Sea and Chukchi Sea.</title>
        <authorList>
            <person name="Li C."/>
            <person name="Lai Q."/>
            <person name="Li G."/>
            <person name="Dong C."/>
            <person name="Wang J."/>
            <person name="Liao Y."/>
            <person name="Shao Z."/>
        </authorList>
    </citation>
    <scope>NUCLEOTIDE SEQUENCE [LARGE SCALE GENOMIC DNA]</scope>
    <source>
        <strain evidence="8 9">22II1-22F38</strain>
    </source>
</reference>
<evidence type="ECO:0000256" key="1">
    <source>
        <dbReference type="ARBA" id="ARBA00005230"/>
    </source>
</evidence>
<keyword evidence="9" id="KW-1185">Reference proteome</keyword>
<name>A0A059EBA0_9PROT</name>
<keyword evidence="3" id="KW-0678">Repressor</keyword>
<evidence type="ECO:0000256" key="6">
    <source>
        <dbReference type="ARBA" id="ARBA00029628"/>
    </source>
</evidence>
<dbReference type="GO" id="GO:0006276">
    <property type="term" value="P:plasmid maintenance"/>
    <property type="evidence" value="ECO:0007669"/>
    <property type="project" value="InterPro"/>
</dbReference>
<dbReference type="PATRIC" id="fig|1280948.3.peg.43"/>
<protein>
    <recommendedName>
        <fullName evidence="2">Toxin CcdB</fullName>
    </recommendedName>
    <alternativeName>
        <fullName evidence="7">Cytotoxic protein CcdB</fullName>
    </alternativeName>
    <alternativeName>
        <fullName evidence="6">Protein LetD</fullName>
    </alternativeName>
</protein>
<dbReference type="InterPro" id="IPR002712">
    <property type="entry name" value="CcdB"/>
</dbReference>
<evidence type="ECO:0000313" key="9">
    <source>
        <dbReference type="Proteomes" id="UP000024547"/>
    </source>
</evidence>
<evidence type="ECO:0000256" key="3">
    <source>
        <dbReference type="ARBA" id="ARBA00022491"/>
    </source>
</evidence>
<gene>
    <name evidence="8" type="ORF">HY36_00210</name>
</gene>
<dbReference type="GO" id="GO:0008657">
    <property type="term" value="F:DNA topoisomerase type II (double strand cut, ATP-hydrolyzing) inhibitor activity"/>
    <property type="evidence" value="ECO:0007669"/>
    <property type="project" value="InterPro"/>
</dbReference>
<dbReference type="Pfam" id="PF01845">
    <property type="entry name" value="CcdB"/>
    <property type="match status" value="1"/>
</dbReference>
<evidence type="ECO:0000256" key="5">
    <source>
        <dbReference type="ARBA" id="ARBA00023163"/>
    </source>
</evidence>
<evidence type="ECO:0000256" key="4">
    <source>
        <dbReference type="ARBA" id="ARBA00023015"/>
    </source>
</evidence>
<proteinExistence type="inferred from homology"/>
<comment type="similarity">
    <text evidence="1">Belongs to the CcdB toxin family.</text>
</comment>
<accession>A0A059EBA0</accession>
<dbReference type="eggNOG" id="ENOG5032HZA">
    <property type="taxonomic scope" value="Bacteria"/>
</dbReference>
<keyword evidence="5" id="KW-0804">Transcription</keyword>
<evidence type="ECO:0000256" key="2">
    <source>
        <dbReference type="ARBA" id="ARBA00015075"/>
    </source>
</evidence>
<keyword evidence="4" id="KW-0805">Transcription regulation</keyword>
<evidence type="ECO:0000313" key="8">
    <source>
        <dbReference type="EMBL" id="KCZ64827.1"/>
    </source>
</evidence>
<comment type="caution">
    <text evidence="8">The sequence shown here is derived from an EMBL/GenBank/DDBJ whole genome shotgun (WGS) entry which is preliminary data.</text>
</comment>
<sequence length="98" mass="10749">MERLAVHRLSHGKPPVVILQYPSMDTGDIVLAAPLYPAGAAMPMEIITPEVVLNGDRFILGVHLLAGIRKSSLEGRMGDLLAYEYEISRALSRLFFGN</sequence>
<dbReference type="STRING" id="1280948.HY36_00210"/>
<dbReference type="SUPFAM" id="SSF50118">
    <property type="entry name" value="Cell growth inhibitor/plasmid maintenance toxic component"/>
    <property type="match status" value="1"/>
</dbReference>
<dbReference type="Gene3D" id="2.30.30.110">
    <property type="match status" value="1"/>
</dbReference>
<dbReference type="Proteomes" id="UP000024547">
    <property type="component" value="Unassembled WGS sequence"/>
</dbReference>